<name>A0A9Q4D881_9STAP</name>
<proteinExistence type="predicted"/>
<evidence type="ECO:0000313" key="2">
    <source>
        <dbReference type="Proteomes" id="UP001081438"/>
    </source>
</evidence>
<dbReference type="EMBL" id="JANSKX010000025">
    <property type="protein sequence ID" value="MCY1595177.1"/>
    <property type="molecule type" value="Genomic_DNA"/>
</dbReference>
<protein>
    <submittedName>
        <fullName evidence="1">Uncharacterized protein</fullName>
    </submittedName>
</protein>
<organism evidence="1 2">
    <name type="scientific">Staphylococcus pettenkoferi</name>
    <dbReference type="NCBI Taxonomy" id="170573"/>
    <lineage>
        <taxon>Bacteria</taxon>
        <taxon>Bacillati</taxon>
        <taxon>Bacillota</taxon>
        <taxon>Bacilli</taxon>
        <taxon>Bacillales</taxon>
        <taxon>Staphylococcaceae</taxon>
        <taxon>Staphylococcus</taxon>
    </lineage>
</organism>
<accession>A0A9Q4D881</accession>
<comment type="caution">
    <text evidence="1">The sequence shown here is derived from an EMBL/GenBank/DDBJ whole genome shotgun (WGS) entry which is preliminary data.</text>
</comment>
<evidence type="ECO:0000313" key="1">
    <source>
        <dbReference type="EMBL" id="MCY1595177.1"/>
    </source>
</evidence>
<dbReference type="Proteomes" id="UP001081438">
    <property type="component" value="Unassembled WGS sequence"/>
</dbReference>
<sequence>MSQMKQRGYVSPIELDEENGEGVRSVLLIDYQLTVVADVDE</sequence>
<dbReference type="RefSeq" id="WP_268209803.1">
    <property type="nucleotide sequence ID" value="NZ_JANSKS010000002.1"/>
</dbReference>
<dbReference type="AlphaFoldDB" id="A0A9Q4D881"/>
<gene>
    <name evidence="1" type="ORF">NW112_07990</name>
</gene>
<reference evidence="1" key="1">
    <citation type="journal article" date="2022" name="Int. J. Mol. Sci.">
        <title>Phenotypic and genotypic virulence characterisation of Staphylococcus pettenkoferi strains isolated from human bloodstream and diabetic foot infections.</title>
        <authorList>
            <person name="Magnan C."/>
        </authorList>
    </citation>
    <scope>NUCLEOTIDE SEQUENCE</scope>
    <source>
        <strain evidence="1">NSP020P</strain>
    </source>
</reference>